<dbReference type="EMBL" id="GIFC01008421">
    <property type="protein sequence ID" value="MXU90504.1"/>
    <property type="molecule type" value="Transcribed_RNA"/>
</dbReference>
<sequence length="115" mass="12864">MNIFIAIIIEIMAIILLYGSFKAFQNILLMLQQRITLKKLATSASYNSLVHDLTVAYVLRLVGECSACSRHCKGSSMMHISRLRGTDFGASVSPLFLLVFELPLFKCDDNQSAYI</sequence>
<dbReference type="AlphaFoldDB" id="A0A6B0ULN5"/>
<accession>A0A6B0ULN5</accession>
<name>A0A6B0ULN5_IXORI</name>
<reference evidence="2" key="1">
    <citation type="submission" date="2019-12" db="EMBL/GenBank/DDBJ databases">
        <title>An insight into the sialome of adult female Ixodes ricinus ticks feeding for 6 days.</title>
        <authorList>
            <person name="Perner J."/>
            <person name="Ribeiro J.M.C."/>
        </authorList>
    </citation>
    <scope>NUCLEOTIDE SEQUENCE</scope>
    <source>
        <strain evidence="2">Semi-engorged</strain>
        <tissue evidence="2">Salivary glands</tissue>
    </source>
</reference>
<evidence type="ECO:0000313" key="2">
    <source>
        <dbReference type="EMBL" id="MXU90504.1"/>
    </source>
</evidence>
<organism evidence="2">
    <name type="scientific">Ixodes ricinus</name>
    <name type="common">Common tick</name>
    <name type="synonym">Acarus ricinus</name>
    <dbReference type="NCBI Taxonomy" id="34613"/>
    <lineage>
        <taxon>Eukaryota</taxon>
        <taxon>Metazoa</taxon>
        <taxon>Ecdysozoa</taxon>
        <taxon>Arthropoda</taxon>
        <taxon>Chelicerata</taxon>
        <taxon>Arachnida</taxon>
        <taxon>Acari</taxon>
        <taxon>Parasitiformes</taxon>
        <taxon>Ixodida</taxon>
        <taxon>Ixodoidea</taxon>
        <taxon>Ixodidae</taxon>
        <taxon>Ixodinae</taxon>
        <taxon>Ixodes</taxon>
    </lineage>
</organism>
<keyword evidence="1" id="KW-0472">Membrane</keyword>
<protein>
    <submittedName>
        <fullName evidence="2">Uncharacterized protein</fullName>
    </submittedName>
</protein>
<proteinExistence type="predicted"/>
<keyword evidence="1" id="KW-1133">Transmembrane helix</keyword>
<feature type="transmembrane region" description="Helical" evidence="1">
    <location>
        <begin position="6"/>
        <end position="29"/>
    </location>
</feature>
<evidence type="ECO:0000256" key="1">
    <source>
        <dbReference type="SAM" id="Phobius"/>
    </source>
</evidence>
<keyword evidence="1" id="KW-0812">Transmembrane</keyword>